<dbReference type="EMBL" id="VSRR010014998">
    <property type="protein sequence ID" value="MPC57688.1"/>
    <property type="molecule type" value="Genomic_DNA"/>
</dbReference>
<reference evidence="1 2" key="1">
    <citation type="submission" date="2019-05" db="EMBL/GenBank/DDBJ databases">
        <title>Another draft genome of Portunus trituberculatus and its Hox gene families provides insights of decapod evolution.</title>
        <authorList>
            <person name="Jeong J.-H."/>
            <person name="Song I."/>
            <person name="Kim S."/>
            <person name="Choi T."/>
            <person name="Kim D."/>
            <person name="Ryu S."/>
            <person name="Kim W."/>
        </authorList>
    </citation>
    <scope>NUCLEOTIDE SEQUENCE [LARGE SCALE GENOMIC DNA]</scope>
    <source>
        <tissue evidence="1">Muscle</tissue>
    </source>
</reference>
<protein>
    <submittedName>
        <fullName evidence="1">Uncharacterized protein</fullName>
    </submittedName>
</protein>
<evidence type="ECO:0000313" key="1">
    <source>
        <dbReference type="EMBL" id="MPC57688.1"/>
    </source>
</evidence>
<dbReference type="Proteomes" id="UP000324222">
    <property type="component" value="Unassembled WGS sequence"/>
</dbReference>
<dbReference type="AlphaFoldDB" id="A0A5B7GL47"/>
<sequence length="133" mass="14573">MNVYSHIEAKGRQRHKTLASTLLILGWGGTRVCSEHMRALACARIHPGPQYSSVNNVLLRVALSIMPYDALLLLDGDERKRCAVEAGTRSVSRRSAESCCRLTPPGIGLGNVRVRRPQRRLTGRAPNQPASAC</sequence>
<proteinExistence type="predicted"/>
<evidence type="ECO:0000313" key="2">
    <source>
        <dbReference type="Proteomes" id="UP000324222"/>
    </source>
</evidence>
<accession>A0A5B7GL47</accession>
<comment type="caution">
    <text evidence="1">The sequence shown here is derived from an EMBL/GenBank/DDBJ whole genome shotgun (WGS) entry which is preliminary data.</text>
</comment>
<keyword evidence="2" id="KW-1185">Reference proteome</keyword>
<organism evidence="1 2">
    <name type="scientific">Portunus trituberculatus</name>
    <name type="common">Swimming crab</name>
    <name type="synonym">Neptunus trituberculatus</name>
    <dbReference type="NCBI Taxonomy" id="210409"/>
    <lineage>
        <taxon>Eukaryota</taxon>
        <taxon>Metazoa</taxon>
        <taxon>Ecdysozoa</taxon>
        <taxon>Arthropoda</taxon>
        <taxon>Crustacea</taxon>
        <taxon>Multicrustacea</taxon>
        <taxon>Malacostraca</taxon>
        <taxon>Eumalacostraca</taxon>
        <taxon>Eucarida</taxon>
        <taxon>Decapoda</taxon>
        <taxon>Pleocyemata</taxon>
        <taxon>Brachyura</taxon>
        <taxon>Eubrachyura</taxon>
        <taxon>Portunoidea</taxon>
        <taxon>Portunidae</taxon>
        <taxon>Portuninae</taxon>
        <taxon>Portunus</taxon>
    </lineage>
</organism>
<gene>
    <name evidence="1" type="ORF">E2C01_051675</name>
</gene>
<name>A0A5B7GL47_PORTR</name>